<protein>
    <submittedName>
        <fullName evidence="2">Uncharacterized protein</fullName>
    </submittedName>
</protein>
<dbReference type="EMBL" id="AWTC01000004">
    <property type="protein sequence ID" value="EST12758.1"/>
    <property type="molecule type" value="Genomic_DNA"/>
</dbReference>
<comment type="caution">
    <text evidence="2">The sequence shown here is derived from an EMBL/GenBank/DDBJ whole genome shotgun (WGS) entry which is preliminary data.</text>
</comment>
<organism evidence="2 3">
    <name type="scientific">Sporolactobacillus laevolacticus DSM 442</name>
    <dbReference type="NCBI Taxonomy" id="1395513"/>
    <lineage>
        <taxon>Bacteria</taxon>
        <taxon>Bacillati</taxon>
        <taxon>Bacillota</taxon>
        <taxon>Bacilli</taxon>
        <taxon>Bacillales</taxon>
        <taxon>Sporolactobacillaceae</taxon>
        <taxon>Sporolactobacillus</taxon>
    </lineage>
</organism>
<accession>V6IZ09</accession>
<proteinExistence type="predicted"/>
<dbReference type="Proteomes" id="UP000018296">
    <property type="component" value="Unassembled WGS sequence"/>
</dbReference>
<evidence type="ECO:0000313" key="2">
    <source>
        <dbReference type="EMBL" id="EST12758.1"/>
    </source>
</evidence>
<reference evidence="2 3" key="1">
    <citation type="journal article" date="2013" name="Genome Announc.">
        <title>Genome Sequence of Sporolactobacillus laevolacticus DSM442, an Efficient Polymer-Grade D-Lactate Producer from Agricultural Waste Cottonseed as a Nitrogen Source.</title>
        <authorList>
            <person name="Wang H."/>
            <person name="Wang L."/>
            <person name="Ju J."/>
            <person name="Yu B."/>
            <person name="Ma Y."/>
        </authorList>
    </citation>
    <scope>NUCLEOTIDE SEQUENCE [LARGE SCALE GENOMIC DNA]</scope>
    <source>
        <strain evidence="2 3">DSM 442</strain>
    </source>
</reference>
<gene>
    <name evidence="2" type="ORF">P343_05780</name>
</gene>
<feature type="region of interest" description="Disordered" evidence="1">
    <location>
        <begin position="1"/>
        <end position="20"/>
    </location>
</feature>
<sequence>MRASPDLCAERSRVGAAPTKVAQEELKKELEIRDDPTRPVHFYIDSIQHFMDLSRFKGFAPSFSNRLSVLKSSKNG</sequence>
<evidence type="ECO:0000256" key="1">
    <source>
        <dbReference type="SAM" id="MobiDB-lite"/>
    </source>
</evidence>
<keyword evidence="3" id="KW-1185">Reference proteome</keyword>
<name>V6IZ09_9BACL</name>
<dbReference type="AlphaFoldDB" id="V6IZ09"/>
<evidence type="ECO:0000313" key="3">
    <source>
        <dbReference type="Proteomes" id="UP000018296"/>
    </source>
</evidence>